<accession>A0A151IDH6</accession>
<sequence length="189" mass="21699">MLNKESLLQAGYIFPDNSDFETSGTLYSSSFENVELDATKSNVDEWSDESTRLLLDKYAEYLELVGPMKQFKNKKLMWLKISQDLEKSLRIQKTPIQCENRFKTILRRKRVCEKNNSTSASGSKRVKINFENEIKNIAAKDDSVEPEVLQSSSNIILNVKDSNLSKVSNSKKDKTKRGILETLIEIHKE</sequence>
<dbReference type="PROSITE" id="PS50090">
    <property type="entry name" value="MYB_LIKE"/>
    <property type="match status" value="1"/>
</dbReference>
<dbReference type="InterPro" id="IPR001005">
    <property type="entry name" value="SANT/Myb"/>
</dbReference>
<dbReference type="Proteomes" id="UP000078542">
    <property type="component" value="Unassembled WGS sequence"/>
</dbReference>
<evidence type="ECO:0000313" key="3">
    <source>
        <dbReference type="Proteomes" id="UP000078542"/>
    </source>
</evidence>
<dbReference type="Gene3D" id="1.10.10.60">
    <property type="entry name" value="Homeodomain-like"/>
    <property type="match status" value="1"/>
</dbReference>
<organism evidence="2 3">
    <name type="scientific">Cyphomyrmex costatus</name>
    <dbReference type="NCBI Taxonomy" id="456900"/>
    <lineage>
        <taxon>Eukaryota</taxon>
        <taxon>Metazoa</taxon>
        <taxon>Ecdysozoa</taxon>
        <taxon>Arthropoda</taxon>
        <taxon>Hexapoda</taxon>
        <taxon>Insecta</taxon>
        <taxon>Pterygota</taxon>
        <taxon>Neoptera</taxon>
        <taxon>Endopterygota</taxon>
        <taxon>Hymenoptera</taxon>
        <taxon>Apocrita</taxon>
        <taxon>Aculeata</taxon>
        <taxon>Formicoidea</taxon>
        <taxon>Formicidae</taxon>
        <taxon>Myrmicinae</taxon>
        <taxon>Cyphomyrmex</taxon>
    </lineage>
</organism>
<evidence type="ECO:0000313" key="2">
    <source>
        <dbReference type="EMBL" id="KYM98773.1"/>
    </source>
</evidence>
<name>A0A151IDH6_9HYME</name>
<reference evidence="2 3" key="1">
    <citation type="submission" date="2016-03" db="EMBL/GenBank/DDBJ databases">
        <title>Cyphomyrmex costatus WGS genome.</title>
        <authorList>
            <person name="Nygaard S."/>
            <person name="Hu H."/>
            <person name="Boomsma J."/>
            <person name="Zhang G."/>
        </authorList>
    </citation>
    <scope>NUCLEOTIDE SEQUENCE [LARGE SCALE GENOMIC DNA]</scope>
    <source>
        <strain evidence="2">MS0001</strain>
        <tissue evidence="2">Whole body</tissue>
    </source>
</reference>
<dbReference type="Pfam" id="PF13837">
    <property type="entry name" value="Myb_DNA-bind_4"/>
    <property type="match status" value="1"/>
</dbReference>
<dbReference type="EMBL" id="KQ977928">
    <property type="protein sequence ID" value="KYM98773.1"/>
    <property type="molecule type" value="Genomic_DNA"/>
</dbReference>
<dbReference type="InterPro" id="IPR044822">
    <property type="entry name" value="Myb_DNA-bind_4"/>
</dbReference>
<evidence type="ECO:0000259" key="1">
    <source>
        <dbReference type="PROSITE" id="PS50090"/>
    </source>
</evidence>
<feature type="domain" description="Myb-like" evidence="1">
    <location>
        <begin position="38"/>
        <end position="106"/>
    </location>
</feature>
<keyword evidence="3" id="KW-1185">Reference proteome</keyword>
<protein>
    <recommendedName>
        <fullName evidence="1">Myb-like domain-containing protein</fullName>
    </recommendedName>
</protein>
<proteinExistence type="predicted"/>
<dbReference type="AlphaFoldDB" id="A0A151IDH6"/>
<gene>
    <name evidence="2" type="ORF">ALC62_10501</name>
</gene>